<sequence length="154" mass="16828">MKVATVLNDAPFDGSYDPSFATEVCQTVAPVPELPPTINPLPIDVAFTVCALDRVDYSVTTDATKAVPLSAALDHGEPPVATCMRPQQDMWIHPNIAVTTLDLSNDDTISEDKRNAILSVSGDEENLQGFTEVKRRKSKDQHSFRTPNEDSEDV</sequence>
<comment type="caution">
    <text evidence="2">The sequence shown here is derived from an EMBL/GenBank/DDBJ whole genome shotgun (WGS) entry which is preliminary data.</text>
</comment>
<keyword evidence="3" id="KW-1185">Reference proteome</keyword>
<dbReference type="EMBL" id="CAMAPF010000085">
    <property type="protein sequence ID" value="CAH9095763.1"/>
    <property type="molecule type" value="Genomic_DNA"/>
</dbReference>
<protein>
    <submittedName>
        <fullName evidence="2">Uncharacterized protein</fullName>
    </submittedName>
</protein>
<evidence type="ECO:0000313" key="2">
    <source>
        <dbReference type="EMBL" id="CAH9095763.1"/>
    </source>
</evidence>
<proteinExistence type="predicted"/>
<evidence type="ECO:0000313" key="3">
    <source>
        <dbReference type="Proteomes" id="UP001152523"/>
    </source>
</evidence>
<accession>A0AAV0DCX5</accession>
<gene>
    <name evidence="2" type="ORF">CEPIT_LOCUS13400</name>
</gene>
<dbReference type="AlphaFoldDB" id="A0AAV0DCX5"/>
<reference evidence="2" key="1">
    <citation type="submission" date="2022-07" db="EMBL/GenBank/DDBJ databases">
        <authorList>
            <person name="Macas J."/>
            <person name="Novak P."/>
            <person name="Neumann P."/>
        </authorList>
    </citation>
    <scope>NUCLEOTIDE SEQUENCE</scope>
</reference>
<feature type="region of interest" description="Disordered" evidence="1">
    <location>
        <begin position="124"/>
        <end position="154"/>
    </location>
</feature>
<organism evidence="2 3">
    <name type="scientific">Cuscuta epithymum</name>
    <dbReference type="NCBI Taxonomy" id="186058"/>
    <lineage>
        <taxon>Eukaryota</taxon>
        <taxon>Viridiplantae</taxon>
        <taxon>Streptophyta</taxon>
        <taxon>Embryophyta</taxon>
        <taxon>Tracheophyta</taxon>
        <taxon>Spermatophyta</taxon>
        <taxon>Magnoliopsida</taxon>
        <taxon>eudicotyledons</taxon>
        <taxon>Gunneridae</taxon>
        <taxon>Pentapetalae</taxon>
        <taxon>asterids</taxon>
        <taxon>lamiids</taxon>
        <taxon>Solanales</taxon>
        <taxon>Convolvulaceae</taxon>
        <taxon>Cuscuteae</taxon>
        <taxon>Cuscuta</taxon>
        <taxon>Cuscuta subgen. Cuscuta</taxon>
    </lineage>
</organism>
<name>A0AAV0DCX5_9ASTE</name>
<dbReference type="Proteomes" id="UP001152523">
    <property type="component" value="Unassembled WGS sequence"/>
</dbReference>
<evidence type="ECO:0000256" key="1">
    <source>
        <dbReference type="SAM" id="MobiDB-lite"/>
    </source>
</evidence>